<dbReference type="InterPro" id="IPR022672">
    <property type="entry name" value="Hexokinase_N"/>
</dbReference>
<comment type="caution">
    <text evidence="9">The sequence shown here is derived from an EMBL/GenBank/DDBJ whole genome shotgun (WGS) entry which is preliminary data.</text>
</comment>
<dbReference type="PRINTS" id="PR00475">
    <property type="entry name" value="HEXOKINASE"/>
</dbReference>
<dbReference type="Pfam" id="PF03727">
    <property type="entry name" value="Hexokinase_2"/>
    <property type="match status" value="1"/>
</dbReference>
<organism evidence="9 10">
    <name type="scientific">Circinella minor</name>
    <dbReference type="NCBI Taxonomy" id="1195481"/>
    <lineage>
        <taxon>Eukaryota</taxon>
        <taxon>Fungi</taxon>
        <taxon>Fungi incertae sedis</taxon>
        <taxon>Mucoromycota</taxon>
        <taxon>Mucoromycotina</taxon>
        <taxon>Mucoromycetes</taxon>
        <taxon>Mucorales</taxon>
        <taxon>Lichtheimiaceae</taxon>
        <taxon>Circinella</taxon>
    </lineage>
</organism>
<dbReference type="InterPro" id="IPR043129">
    <property type="entry name" value="ATPase_NBD"/>
</dbReference>
<evidence type="ECO:0000256" key="4">
    <source>
        <dbReference type="ARBA" id="ARBA00022777"/>
    </source>
</evidence>
<dbReference type="Pfam" id="PF00349">
    <property type="entry name" value="Hexokinase_1"/>
    <property type="match status" value="1"/>
</dbReference>
<dbReference type="CDD" id="cd24018">
    <property type="entry name" value="ASKHA_NBD_HK_fungi"/>
    <property type="match status" value="1"/>
</dbReference>
<dbReference type="EC" id="2.7.1.-" evidence="6"/>
<dbReference type="UniPathway" id="UPA00109">
    <property type="reaction ID" value="UER00180"/>
</dbReference>
<gene>
    <name evidence="9" type="ORF">INT45_003461</name>
</gene>
<evidence type="ECO:0000256" key="5">
    <source>
        <dbReference type="ARBA" id="ARBA00022840"/>
    </source>
</evidence>
<dbReference type="PANTHER" id="PTHR19443:SF30">
    <property type="entry name" value="GLUCOKINASE-1-RELATED"/>
    <property type="match status" value="1"/>
</dbReference>
<evidence type="ECO:0000256" key="1">
    <source>
        <dbReference type="ARBA" id="ARBA00009225"/>
    </source>
</evidence>
<keyword evidence="2 6" id="KW-0808">Transferase</keyword>
<dbReference type="Proteomes" id="UP000646827">
    <property type="component" value="Unassembled WGS sequence"/>
</dbReference>
<dbReference type="GO" id="GO:0001678">
    <property type="term" value="P:intracellular glucose homeostasis"/>
    <property type="evidence" value="ECO:0007669"/>
    <property type="project" value="InterPro"/>
</dbReference>
<protein>
    <recommendedName>
        <fullName evidence="6">Phosphotransferase</fullName>
        <ecNumber evidence="6">2.7.1.-</ecNumber>
    </recommendedName>
</protein>
<dbReference type="GO" id="GO:0005524">
    <property type="term" value="F:ATP binding"/>
    <property type="evidence" value="ECO:0007669"/>
    <property type="project" value="UniProtKB-UniRule"/>
</dbReference>
<evidence type="ECO:0000259" key="8">
    <source>
        <dbReference type="Pfam" id="PF03727"/>
    </source>
</evidence>
<evidence type="ECO:0000256" key="2">
    <source>
        <dbReference type="ARBA" id="ARBA00022679"/>
    </source>
</evidence>
<evidence type="ECO:0000259" key="7">
    <source>
        <dbReference type="Pfam" id="PF00349"/>
    </source>
</evidence>
<evidence type="ECO:0000256" key="3">
    <source>
        <dbReference type="ARBA" id="ARBA00022741"/>
    </source>
</evidence>
<dbReference type="InterPro" id="IPR022673">
    <property type="entry name" value="Hexokinase_C"/>
</dbReference>
<name>A0A8H7S8L3_9FUNG</name>
<keyword evidence="5 6" id="KW-0067">ATP-binding</keyword>
<dbReference type="Gene3D" id="3.30.420.40">
    <property type="match status" value="1"/>
</dbReference>
<evidence type="ECO:0000313" key="9">
    <source>
        <dbReference type="EMBL" id="KAG2223737.1"/>
    </source>
</evidence>
<dbReference type="PROSITE" id="PS51748">
    <property type="entry name" value="HEXOKINASE_2"/>
    <property type="match status" value="1"/>
</dbReference>
<dbReference type="GO" id="GO:0004340">
    <property type="term" value="F:glucokinase activity"/>
    <property type="evidence" value="ECO:0007669"/>
    <property type="project" value="TreeGrafter"/>
</dbReference>
<proteinExistence type="inferred from homology"/>
<dbReference type="GO" id="GO:0005536">
    <property type="term" value="F:D-glucose binding"/>
    <property type="evidence" value="ECO:0007669"/>
    <property type="project" value="InterPro"/>
</dbReference>
<dbReference type="AlphaFoldDB" id="A0A8H7S8L3"/>
<feature type="domain" description="Hexokinase N-terminal" evidence="7">
    <location>
        <begin position="23"/>
        <end position="217"/>
    </location>
</feature>
<keyword evidence="4 6" id="KW-0418">Kinase</keyword>
<keyword evidence="3 6" id="KW-0547">Nucleotide-binding</keyword>
<keyword evidence="10" id="KW-1185">Reference proteome</keyword>
<dbReference type="GO" id="GO:0005739">
    <property type="term" value="C:mitochondrion"/>
    <property type="evidence" value="ECO:0007669"/>
    <property type="project" value="TreeGrafter"/>
</dbReference>
<reference evidence="9 10" key="1">
    <citation type="submission" date="2020-12" db="EMBL/GenBank/DDBJ databases">
        <title>Metabolic potential, ecology and presence of endohyphal bacteria is reflected in genomic diversity of Mucoromycotina.</title>
        <authorList>
            <person name="Muszewska A."/>
            <person name="Okrasinska A."/>
            <person name="Steczkiewicz K."/>
            <person name="Drgas O."/>
            <person name="Orlowska M."/>
            <person name="Perlinska-Lenart U."/>
            <person name="Aleksandrzak-Piekarczyk T."/>
            <person name="Szatraj K."/>
            <person name="Zielenkiewicz U."/>
            <person name="Pilsyk S."/>
            <person name="Malc E."/>
            <person name="Mieczkowski P."/>
            <person name="Kruszewska J.S."/>
            <person name="Biernat P."/>
            <person name="Pawlowska J."/>
        </authorList>
    </citation>
    <scope>NUCLEOTIDE SEQUENCE [LARGE SCALE GENOMIC DNA]</scope>
    <source>
        <strain evidence="9 10">CBS 142.35</strain>
    </source>
</reference>
<keyword evidence="6" id="KW-0324">Glycolysis</keyword>
<accession>A0A8H7S8L3</accession>
<evidence type="ECO:0000256" key="6">
    <source>
        <dbReference type="RuleBase" id="RU362007"/>
    </source>
</evidence>
<comment type="similarity">
    <text evidence="1 6">Belongs to the hexokinase family.</text>
</comment>
<dbReference type="PANTHER" id="PTHR19443">
    <property type="entry name" value="HEXOKINASE"/>
    <property type="match status" value="1"/>
</dbReference>
<dbReference type="OrthoDB" id="419537at2759"/>
<feature type="domain" description="Hexokinase C-terminal" evidence="8">
    <location>
        <begin position="224"/>
        <end position="463"/>
    </location>
</feature>
<dbReference type="SUPFAM" id="SSF53067">
    <property type="entry name" value="Actin-like ATPase domain"/>
    <property type="match status" value="2"/>
</dbReference>
<dbReference type="EMBL" id="JAEPRB010000055">
    <property type="protein sequence ID" value="KAG2223737.1"/>
    <property type="molecule type" value="Genomic_DNA"/>
</dbReference>
<dbReference type="Gene3D" id="1.10.287.1250">
    <property type="match status" value="1"/>
</dbReference>
<dbReference type="GO" id="GO:0005829">
    <property type="term" value="C:cytosol"/>
    <property type="evidence" value="ECO:0007669"/>
    <property type="project" value="TreeGrafter"/>
</dbReference>
<dbReference type="InterPro" id="IPR001312">
    <property type="entry name" value="Hexokinase"/>
</dbReference>
<sequence>MTVTKTTNIHQIDGTEEQIKAINGLSQEFDVTTERLRTITDQFVKEMRRGLDHDGATVAMIPSYVSGRPTGDEVGRYLALDLGGTNLRVCEFDLKGKGDCSVKQQKFVISDELKTGDMRDLCDYIADSVDTFLTEHCSKPGPNEEMLQLGYTFSFPVLQTAINRGVLKQWTKGFSSTNAVGKDVALLLQESFKKRYLPVNVAAIVNDTVGTLMAYAYCYPETAMGVILGTGTNASYYEKTANIKKWSEQENPAGTDEMVVNMEWGAFDCERQVLPLTMYDNKVNRQSRNLHQQLFEKMISGMYLGEIVRHAMINLIDQYLLFNGESSPILNKQWGFETAYLTAIEKDKTENLDETKEILEETIGIPSTTLADRQMVKKMGEFVGRRAARLSACGMGGVMMQDDKIGQECIIAIDGSLFEFYPNFEGLLREALGELFGEEAANKVRFALARDGSGLGAAIIAMMAHKQQQQQQQQ</sequence>
<dbReference type="Gene3D" id="3.40.367.20">
    <property type="match status" value="1"/>
</dbReference>
<dbReference type="GO" id="GO:0008865">
    <property type="term" value="F:fructokinase activity"/>
    <property type="evidence" value="ECO:0007669"/>
    <property type="project" value="TreeGrafter"/>
</dbReference>
<dbReference type="GO" id="GO:0006096">
    <property type="term" value="P:glycolytic process"/>
    <property type="evidence" value="ECO:0007669"/>
    <property type="project" value="UniProtKB-UniPathway"/>
</dbReference>
<evidence type="ECO:0000313" key="10">
    <source>
        <dbReference type="Proteomes" id="UP000646827"/>
    </source>
</evidence>
<dbReference type="GO" id="GO:0006006">
    <property type="term" value="P:glucose metabolic process"/>
    <property type="evidence" value="ECO:0007669"/>
    <property type="project" value="TreeGrafter"/>
</dbReference>